<comment type="caution">
    <text evidence="2">The sequence shown here is derived from an EMBL/GenBank/DDBJ whole genome shotgun (WGS) entry which is preliminary data.</text>
</comment>
<gene>
    <name evidence="2" type="ORF">N657DRAFT_132273</name>
</gene>
<organism evidence="2 3">
    <name type="scientific">Parathielavia appendiculata</name>
    <dbReference type="NCBI Taxonomy" id="2587402"/>
    <lineage>
        <taxon>Eukaryota</taxon>
        <taxon>Fungi</taxon>
        <taxon>Dikarya</taxon>
        <taxon>Ascomycota</taxon>
        <taxon>Pezizomycotina</taxon>
        <taxon>Sordariomycetes</taxon>
        <taxon>Sordariomycetidae</taxon>
        <taxon>Sordariales</taxon>
        <taxon>Chaetomiaceae</taxon>
        <taxon>Parathielavia</taxon>
    </lineage>
</organism>
<dbReference type="GeneID" id="87822643"/>
<dbReference type="EMBL" id="MU853235">
    <property type="protein sequence ID" value="KAK4120977.1"/>
    <property type="molecule type" value="Genomic_DNA"/>
</dbReference>
<feature type="region of interest" description="Disordered" evidence="1">
    <location>
        <begin position="1"/>
        <end position="51"/>
    </location>
</feature>
<protein>
    <submittedName>
        <fullName evidence="2">Uncharacterized protein</fullName>
    </submittedName>
</protein>
<reference evidence="2" key="2">
    <citation type="submission" date="2023-05" db="EMBL/GenBank/DDBJ databases">
        <authorList>
            <consortium name="Lawrence Berkeley National Laboratory"/>
            <person name="Steindorff A."/>
            <person name="Hensen N."/>
            <person name="Bonometti L."/>
            <person name="Westerberg I."/>
            <person name="Brannstrom I.O."/>
            <person name="Guillou S."/>
            <person name="Cros-Aarteil S."/>
            <person name="Calhoun S."/>
            <person name="Haridas S."/>
            <person name="Kuo A."/>
            <person name="Mondo S."/>
            <person name="Pangilinan J."/>
            <person name="Riley R."/>
            <person name="Labutti K."/>
            <person name="Andreopoulos B."/>
            <person name="Lipzen A."/>
            <person name="Chen C."/>
            <person name="Yanf M."/>
            <person name="Daum C."/>
            <person name="Ng V."/>
            <person name="Clum A."/>
            <person name="Ohm R."/>
            <person name="Martin F."/>
            <person name="Silar P."/>
            <person name="Natvig D."/>
            <person name="Lalanne C."/>
            <person name="Gautier V."/>
            <person name="Ament-Velasquez S.L."/>
            <person name="Kruys A."/>
            <person name="Hutchinson M.I."/>
            <person name="Powell A.J."/>
            <person name="Barry K."/>
            <person name="Miller A.N."/>
            <person name="Grigoriev I.V."/>
            <person name="Debuchy R."/>
            <person name="Gladieux P."/>
            <person name="Thoren M.H."/>
            <person name="Johannesson H."/>
        </authorList>
    </citation>
    <scope>NUCLEOTIDE SEQUENCE</scope>
    <source>
        <strain evidence="2">CBS 731.68</strain>
    </source>
</reference>
<proteinExistence type="predicted"/>
<accession>A0AAN6TUH0</accession>
<evidence type="ECO:0000313" key="3">
    <source>
        <dbReference type="Proteomes" id="UP001302602"/>
    </source>
</evidence>
<dbReference type="AlphaFoldDB" id="A0AAN6TUH0"/>
<keyword evidence="3" id="KW-1185">Reference proteome</keyword>
<evidence type="ECO:0000313" key="2">
    <source>
        <dbReference type="EMBL" id="KAK4120977.1"/>
    </source>
</evidence>
<dbReference type="Proteomes" id="UP001302602">
    <property type="component" value="Unassembled WGS sequence"/>
</dbReference>
<feature type="compositionally biased region" description="Basic and acidic residues" evidence="1">
    <location>
        <begin position="1"/>
        <end position="10"/>
    </location>
</feature>
<evidence type="ECO:0000256" key="1">
    <source>
        <dbReference type="SAM" id="MobiDB-lite"/>
    </source>
</evidence>
<feature type="compositionally biased region" description="Polar residues" evidence="1">
    <location>
        <begin position="17"/>
        <end position="35"/>
    </location>
</feature>
<sequence>MKAKDEEHTPYYHASQPGPTKSVLSRSPKTSSRFPQTPLPLSSGPAPLDKQSRVLTLPWQNFVTRTDR</sequence>
<name>A0AAN6TUH0_9PEZI</name>
<reference evidence="2" key="1">
    <citation type="journal article" date="2023" name="Mol. Phylogenet. Evol.">
        <title>Genome-scale phylogeny and comparative genomics of the fungal order Sordariales.</title>
        <authorList>
            <person name="Hensen N."/>
            <person name="Bonometti L."/>
            <person name="Westerberg I."/>
            <person name="Brannstrom I.O."/>
            <person name="Guillou S."/>
            <person name="Cros-Aarteil S."/>
            <person name="Calhoun S."/>
            <person name="Haridas S."/>
            <person name="Kuo A."/>
            <person name="Mondo S."/>
            <person name="Pangilinan J."/>
            <person name="Riley R."/>
            <person name="LaButti K."/>
            <person name="Andreopoulos B."/>
            <person name="Lipzen A."/>
            <person name="Chen C."/>
            <person name="Yan M."/>
            <person name="Daum C."/>
            <person name="Ng V."/>
            <person name="Clum A."/>
            <person name="Steindorff A."/>
            <person name="Ohm R.A."/>
            <person name="Martin F."/>
            <person name="Silar P."/>
            <person name="Natvig D.O."/>
            <person name="Lalanne C."/>
            <person name="Gautier V."/>
            <person name="Ament-Velasquez S.L."/>
            <person name="Kruys A."/>
            <person name="Hutchinson M.I."/>
            <person name="Powell A.J."/>
            <person name="Barry K."/>
            <person name="Miller A.N."/>
            <person name="Grigoriev I.V."/>
            <person name="Debuchy R."/>
            <person name="Gladieux P."/>
            <person name="Hiltunen Thoren M."/>
            <person name="Johannesson H."/>
        </authorList>
    </citation>
    <scope>NUCLEOTIDE SEQUENCE</scope>
    <source>
        <strain evidence="2">CBS 731.68</strain>
    </source>
</reference>
<dbReference type="RefSeq" id="XP_062644748.1">
    <property type="nucleotide sequence ID" value="XM_062785877.1"/>
</dbReference>